<dbReference type="EMBL" id="JAYFUL010000062">
    <property type="protein sequence ID" value="MEA5260644.1"/>
    <property type="molecule type" value="Genomic_DNA"/>
</dbReference>
<sequence>MPELSIIDYMIWAVQRKLLKGEARFYEALKDKYETIVTLYPET</sequence>
<keyword evidence="2" id="KW-1185">Reference proteome</keyword>
<accession>A0ABU5QVG6</accession>
<name>A0ABU5QVG6_9BACT</name>
<gene>
    <name evidence="1" type="ORF">VB264_22795</name>
</gene>
<evidence type="ECO:0000313" key="2">
    <source>
        <dbReference type="Proteomes" id="UP001304671"/>
    </source>
</evidence>
<dbReference type="RefSeq" id="WP_323253349.1">
    <property type="nucleotide sequence ID" value="NZ_JAYFUL010000062.1"/>
</dbReference>
<dbReference type="Proteomes" id="UP001304671">
    <property type="component" value="Unassembled WGS sequence"/>
</dbReference>
<evidence type="ECO:0000313" key="1">
    <source>
        <dbReference type="EMBL" id="MEA5260644.1"/>
    </source>
</evidence>
<protein>
    <submittedName>
        <fullName evidence="1">Uncharacterized protein</fullName>
    </submittedName>
</protein>
<reference evidence="1 2" key="1">
    <citation type="submission" date="2023-12" db="EMBL/GenBank/DDBJ databases">
        <title>Novel species of the genus Arcicella isolated from rivers.</title>
        <authorList>
            <person name="Lu H."/>
        </authorList>
    </citation>
    <scope>NUCLEOTIDE SEQUENCE [LARGE SCALE GENOMIC DNA]</scope>
    <source>
        <strain evidence="1 2">LMG 21963</strain>
    </source>
</reference>
<comment type="caution">
    <text evidence="1">The sequence shown here is derived from an EMBL/GenBank/DDBJ whole genome shotgun (WGS) entry which is preliminary data.</text>
</comment>
<organism evidence="1 2">
    <name type="scientific">Arcicella aquatica</name>
    <dbReference type="NCBI Taxonomy" id="217141"/>
    <lineage>
        <taxon>Bacteria</taxon>
        <taxon>Pseudomonadati</taxon>
        <taxon>Bacteroidota</taxon>
        <taxon>Cytophagia</taxon>
        <taxon>Cytophagales</taxon>
        <taxon>Flectobacillaceae</taxon>
        <taxon>Arcicella</taxon>
    </lineage>
</organism>
<proteinExistence type="predicted"/>